<dbReference type="RefSeq" id="WP_119554388.1">
    <property type="nucleotide sequence ID" value="NZ_QXMN01000017.1"/>
</dbReference>
<sequence length="125" mass="12593">MAFTHTGATNDAMLLGVAALLDADAEPAYAILYEGATALVTMIFAKPAASLVAHELVFAQGDATGDFIHEQGEADGFELYNGAGALLGTGDVTDTLGSGALKVSGTTGTLLYAGARAILAELKMA</sequence>
<dbReference type="EMBL" id="QXMN01000017">
    <property type="protein sequence ID" value="RIX79112.1"/>
    <property type="molecule type" value="Genomic_DNA"/>
</dbReference>
<dbReference type="OrthoDB" id="6185822at2"/>
<name>A0A9X8D4A5_9BURK</name>
<evidence type="ECO:0000313" key="2">
    <source>
        <dbReference type="Proteomes" id="UP000265619"/>
    </source>
</evidence>
<dbReference type="AlphaFoldDB" id="A0A9X8D4A5"/>
<proteinExistence type="predicted"/>
<organism evidence="1 2">
    <name type="scientific">Acidovorax cavernicola</name>
    <dbReference type="NCBI Taxonomy" id="1675792"/>
    <lineage>
        <taxon>Bacteria</taxon>
        <taxon>Pseudomonadati</taxon>
        <taxon>Pseudomonadota</taxon>
        <taxon>Betaproteobacteria</taxon>
        <taxon>Burkholderiales</taxon>
        <taxon>Comamonadaceae</taxon>
        <taxon>Acidovorax</taxon>
    </lineage>
</organism>
<accession>A0A9X8D4A5</accession>
<reference evidence="1 2" key="1">
    <citation type="submission" date="2018-09" db="EMBL/GenBank/DDBJ databases">
        <title>Acidovorax cavernicola nov. sp. isolated from Gruta de las Maravillas (Aracena, Spain).</title>
        <authorList>
            <person name="Jurado V."/>
            <person name="Gutierrez-Patricio S."/>
            <person name="Gonzalez-Pimentel J.L."/>
            <person name="Miller A.Z."/>
            <person name="Laiz L."/>
            <person name="Saiz-Jimenez C."/>
        </authorList>
    </citation>
    <scope>NUCLEOTIDE SEQUENCE [LARGE SCALE GENOMIC DNA]</scope>
    <source>
        <strain evidence="1 2">1011MAR4D40.2</strain>
    </source>
</reference>
<gene>
    <name evidence="1" type="ORF">D3H34_15340</name>
</gene>
<evidence type="ECO:0000313" key="1">
    <source>
        <dbReference type="EMBL" id="RIX79112.1"/>
    </source>
</evidence>
<dbReference type="Proteomes" id="UP000265619">
    <property type="component" value="Unassembled WGS sequence"/>
</dbReference>
<keyword evidence="2" id="KW-1185">Reference proteome</keyword>
<protein>
    <submittedName>
        <fullName evidence="1">Uncharacterized protein</fullName>
    </submittedName>
</protein>
<comment type="caution">
    <text evidence="1">The sequence shown here is derived from an EMBL/GenBank/DDBJ whole genome shotgun (WGS) entry which is preliminary data.</text>
</comment>